<protein>
    <recommendedName>
        <fullName evidence="3">DUF711 domain-containing protein</fullName>
    </recommendedName>
</protein>
<dbReference type="AlphaFoldDB" id="A0A2R7Y7U4"/>
<dbReference type="SUPFAM" id="SSF51998">
    <property type="entry name" value="PFL-like glycyl radical enzymes"/>
    <property type="match status" value="1"/>
</dbReference>
<evidence type="ECO:0008006" key="3">
    <source>
        <dbReference type="Google" id="ProtNLM"/>
    </source>
</evidence>
<evidence type="ECO:0000313" key="2">
    <source>
        <dbReference type="Proteomes" id="UP000244093"/>
    </source>
</evidence>
<comment type="caution">
    <text evidence="1">The sequence shown here is derived from an EMBL/GenBank/DDBJ whole genome shotgun (WGS) entry which is preliminary data.</text>
</comment>
<sequence length="343" mass="37838">MVLIRALTFMYVNPPKSSEVVEVVNGVVSKLSEVGLTPWTVRVTISSNDVGEELLKWLCTSKYLFSTYQTSVEDLNYEYLRNVMKCPNSFASILLKDYSGVDEAVDVLLNLVRTYGYDVATRLGFAIGDYVETPYYPLSTAFRDGVSIALRYVDTYASALATEDPEVRIASTLKKVSDLVSHSVKSAGVDYLGVDASISPWMEESVVPLIEKLSKIKFPKPGSASGLKKLNDLIVKSVELANIPTLGFNEVMLPVGEDLTLMNLVRTNELKLSDLTFLTAYCLVGVDMVALPADRNLIKGVFNDVLAAYEVKKRSLGIRLIPVEESLQEVHIARFGSIPVIRS</sequence>
<gene>
    <name evidence="1" type="ORF">B7O98_04130</name>
</gene>
<reference evidence="1 2" key="1">
    <citation type="journal article" date="2018" name="Syst. Appl. Microbiol.">
        <title>A new symbiotic nanoarchaeote (Candidatus Nanoclepta minutus) and its host (Zestosphaera tikiterensis gen. nov., sp. nov.) from a New Zealand hot spring.</title>
        <authorList>
            <person name="St John E."/>
            <person name="Liu Y."/>
            <person name="Podar M."/>
            <person name="Stott M.B."/>
            <person name="Meneghin J."/>
            <person name="Chen Z."/>
            <person name="Lagutin K."/>
            <person name="Mitchell K."/>
            <person name="Reysenbach A.L."/>
        </authorList>
    </citation>
    <scope>NUCLEOTIDE SEQUENCE [LARGE SCALE GENOMIC DNA]</scope>
    <source>
        <strain evidence="1">NZ3</strain>
    </source>
</reference>
<dbReference type="EMBL" id="NBVN01000002">
    <property type="protein sequence ID" value="PUA33611.1"/>
    <property type="molecule type" value="Genomic_DNA"/>
</dbReference>
<dbReference type="Gene3D" id="3.20.70.20">
    <property type="match status" value="1"/>
</dbReference>
<accession>A0A2R7Y7U4</accession>
<evidence type="ECO:0000313" key="1">
    <source>
        <dbReference type="EMBL" id="PUA33611.1"/>
    </source>
</evidence>
<dbReference type="Proteomes" id="UP000244093">
    <property type="component" value="Unassembled WGS sequence"/>
</dbReference>
<dbReference type="Pfam" id="PF05167">
    <property type="entry name" value="DUF711"/>
    <property type="match status" value="1"/>
</dbReference>
<dbReference type="PANTHER" id="PTHR37560">
    <property type="entry name" value="UPF0210 PROTEIN SPR0218"/>
    <property type="match status" value="1"/>
</dbReference>
<dbReference type="PANTHER" id="PTHR37560:SF2">
    <property type="entry name" value="DUF711 DOMAIN-CONTAINING PROTEIN"/>
    <property type="match status" value="1"/>
</dbReference>
<dbReference type="InterPro" id="IPR007841">
    <property type="entry name" value="UPF0210"/>
</dbReference>
<organism evidence="1 2">
    <name type="scientific">Zestosphaera tikiterensis</name>
    <dbReference type="NCBI Taxonomy" id="1973259"/>
    <lineage>
        <taxon>Archaea</taxon>
        <taxon>Thermoproteota</taxon>
        <taxon>Thermoprotei</taxon>
        <taxon>Desulfurococcales</taxon>
        <taxon>Desulfurococcaceae</taxon>
        <taxon>Zestosphaera</taxon>
    </lineage>
</organism>
<name>A0A2R7Y7U4_9CREN</name>
<proteinExistence type="predicted"/>